<dbReference type="Proteomes" id="UP000467236">
    <property type="component" value="Chromosome"/>
</dbReference>
<reference evidence="2 3" key="1">
    <citation type="journal article" date="2019" name="Emerg. Microbes Infect.">
        <title>Comprehensive subspecies identification of 175 nontuberculous mycobacteria species based on 7547 genomic profiles.</title>
        <authorList>
            <person name="Matsumoto Y."/>
            <person name="Kinjo T."/>
            <person name="Motooka D."/>
            <person name="Nabeya D."/>
            <person name="Jung N."/>
            <person name="Uechi K."/>
            <person name="Horii T."/>
            <person name="Iida T."/>
            <person name="Fujita J."/>
            <person name="Nakamura S."/>
        </authorList>
    </citation>
    <scope>NUCLEOTIDE SEQUENCE [LARGE SCALE GENOMIC DNA]</scope>
    <source>
        <strain evidence="2 3">JCM 14233</strain>
    </source>
</reference>
<dbReference type="EMBL" id="AP022575">
    <property type="protein sequence ID" value="BBX75555.1"/>
    <property type="molecule type" value="Genomic_DNA"/>
</dbReference>
<keyword evidence="3" id="KW-1185">Reference proteome</keyword>
<evidence type="ECO:0000313" key="3">
    <source>
        <dbReference type="Proteomes" id="UP000467236"/>
    </source>
</evidence>
<organism evidence="2 3">
    <name type="scientific">Mycobacterium shinjukuense</name>
    <dbReference type="NCBI Taxonomy" id="398694"/>
    <lineage>
        <taxon>Bacteria</taxon>
        <taxon>Bacillati</taxon>
        <taxon>Actinomycetota</taxon>
        <taxon>Actinomycetes</taxon>
        <taxon>Mycobacteriales</taxon>
        <taxon>Mycobacteriaceae</taxon>
        <taxon>Mycobacterium</taxon>
    </lineage>
</organism>
<accession>A0A7I7MTR6</accession>
<evidence type="ECO:0000313" key="2">
    <source>
        <dbReference type="EMBL" id="BBX75555.1"/>
    </source>
</evidence>
<feature type="compositionally biased region" description="Basic and acidic residues" evidence="1">
    <location>
        <begin position="1"/>
        <end position="11"/>
    </location>
</feature>
<protein>
    <submittedName>
        <fullName evidence="2">Uncharacterized protein</fullName>
    </submittedName>
</protein>
<proteinExistence type="predicted"/>
<feature type="region of interest" description="Disordered" evidence="1">
    <location>
        <begin position="47"/>
        <end position="84"/>
    </location>
</feature>
<evidence type="ECO:0000256" key="1">
    <source>
        <dbReference type="SAM" id="MobiDB-lite"/>
    </source>
</evidence>
<name>A0A7I7MTR6_9MYCO</name>
<feature type="compositionally biased region" description="Low complexity" evidence="1">
    <location>
        <begin position="53"/>
        <end position="69"/>
    </location>
</feature>
<gene>
    <name evidence="2" type="ORF">MSHI_34610</name>
</gene>
<sequence>MPQRSRPRDPAAGEPRAVRVPAGVTGLPAVPGRAARAAELPVGAVMTQPPAPATAATGPPAGTAAVAADGRGGECRAGEAGPAGRSRWWRRIGTHRPRIGPAGGRGGWLLWPQTVAEEFVAHVMGSSR</sequence>
<dbReference type="AlphaFoldDB" id="A0A7I7MTR6"/>
<dbReference type="KEGG" id="mshj:MSHI_34610"/>
<feature type="region of interest" description="Disordered" evidence="1">
    <location>
        <begin position="1"/>
        <end position="25"/>
    </location>
</feature>